<dbReference type="PANTHER" id="PTHR24221:SF654">
    <property type="entry name" value="ATP-BINDING CASSETTE SUB-FAMILY B MEMBER 6"/>
    <property type="match status" value="1"/>
</dbReference>
<keyword evidence="4 9" id="KW-0067">ATP-binding</keyword>
<dbReference type="InterPro" id="IPR003439">
    <property type="entry name" value="ABC_transporter-like_ATP-bd"/>
</dbReference>
<dbReference type="GO" id="GO:0016887">
    <property type="term" value="F:ATP hydrolysis activity"/>
    <property type="evidence" value="ECO:0007669"/>
    <property type="project" value="InterPro"/>
</dbReference>
<dbReference type="PANTHER" id="PTHR24221">
    <property type="entry name" value="ATP-BINDING CASSETTE SUB-FAMILY B"/>
    <property type="match status" value="1"/>
</dbReference>
<evidence type="ECO:0000259" key="8">
    <source>
        <dbReference type="SMART" id="SM00382"/>
    </source>
</evidence>
<comment type="subcellular location">
    <subcellularLocation>
        <location evidence="1">Cell membrane</location>
        <topology evidence="1">Multi-pass membrane protein</topology>
    </subcellularLocation>
</comment>
<dbReference type="GO" id="GO:0005524">
    <property type="term" value="F:ATP binding"/>
    <property type="evidence" value="ECO:0007669"/>
    <property type="project" value="UniProtKB-KW"/>
</dbReference>
<accession>A0A077M968</accession>
<feature type="transmembrane region" description="Helical" evidence="7">
    <location>
        <begin position="155"/>
        <end position="174"/>
    </location>
</feature>
<dbReference type="AlphaFoldDB" id="A0A077M968"/>
<keyword evidence="3" id="KW-0547">Nucleotide-binding</keyword>
<evidence type="ECO:0000256" key="7">
    <source>
        <dbReference type="SAM" id="Phobius"/>
    </source>
</evidence>
<dbReference type="Pfam" id="PF00005">
    <property type="entry name" value="ABC_tran"/>
    <property type="match status" value="1"/>
</dbReference>
<dbReference type="EMBL" id="CAJC01000001">
    <property type="protein sequence ID" value="CCI51273.1"/>
    <property type="molecule type" value="Genomic_DNA"/>
</dbReference>
<dbReference type="GO" id="GO:0034775">
    <property type="term" value="P:glutathione transmembrane transport"/>
    <property type="evidence" value="ECO:0007669"/>
    <property type="project" value="InterPro"/>
</dbReference>
<dbReference type="NCBIfam" id="TIGR02868">
    <property type="entry name" value="CydC"/>
    <property type="match status" value="1"/>
</dbReference>
<feature type="transmembrane region" description="Helical" evidence="7">
    <location>
        <begin position="48"/>
        <end position="69"/>
    </location>
</feature>
<proteinExistence type="predicted"/>
<organism evidence="9 10">
    <name type="scientific">Nostocoides jenkinsii Ben 74</name>
    <dbReference type="NCBI Taxonomy" id="1193518"/>
    <lineage>
        <taxon>Bacteria</taxon>
        <taxon>Bacillati</taxon>
        <taxon>Actinomycetota</taxon>
        <taxon>Actinomycetes</taxon>
        <taxon>Micrococcales</taxon>
        <taxon>Intrasporangiaceae</taxon>
        <taxon>Nostocoides</taxon>
    </lineage>
</organism>
<dbReference type="Gene3D" id="1.20.1560.10">
    <property type="entry name" value="ABC transporter type 1, transmembrane domain"/>
    <property type="match status" value="1"/>
</dbReference>
<dbReference type="InterPro" id="IPR003593">
    <property type="entry name" value="AAA+_ATPase"/>
</dbReference>
<dbReference type="CDD" id="cd03228">
    <property type="entry name" value="ABCC_MRP_Like"/>
    <property type="match status" value="1"/>
</dbReference>
<dbReference type="GO" id="GO:0005886">
    <property type="term" value="C:plasma membrane"/>
    <property type="evidence" value="ECO:0007669"/>
    <property type="project" value="UniProtKB-SubCell"/>
</dbReference>
<dbReference type="STRING" id="1193518.BN13_10011"/>
<feature type="domain" description="AAA+ ATPase" evidence="8">
    <location>
        <begin position="354"/>
        <end position="542"/>
    </location>
</feature>
<keyword evidence="5 7" id="KW-1133">Transmembrane helix</keyword>
<dbReference type="Gene3D" id="3.40.50.300">
    <property type="entry name" value="P-loop containing nucleotide triphosphate hydrolases"/>
    <property type="match status" value="1"/>
</dbReference>
<dbReference type="InterPro" id="IPR014223">
    <property type="entry name" value="ABC_CydC/D"/>
</dbReference>
<dbReference type="SMART" id="SM00382">
    <property type="entry name" value="AAA"/>
    <property type="match status" value="1"/>
</dbReference>
<dbReference type="PROSITE" id="PS00211">
    <property type="entry name" value="ABC_TRANSPORTER_1"/>
    <property type="match status" value="1"/>
</dbReference>
<dbReference type="InterPro" id="IPR036640">
    <property type="entry name" value="ABC1_TM_sf"/>
</dbReference>
<dbReference type="InterPro" id="IPR039421">
    <property type="entry name" value="Type_1_exporter"/>
</dbReference>
<feature type="transmembrane region" description="Helical" evidence="7">
    <location>
        <begin position="15"/>
        <end position="41"/>
    </location>
</feature>
<comment type="caution">
    <text evidence="9">The sequence shown here is derived from an EMBL/GenBank/DDBJ whole genome shotgun (WGS) entry which is preliminary data.</text>
</comment>
<name>A0A077M968_9MICO</name>
<dbReference type="GO" id="GO:0034040">
    <property type="term" value="F:ATPase-coupled lipid transmembrane transporter activity"/>
    <property type="evidence" value="ECO:0007669"/>
    <property type="project" value="TreeGrafter"/>
</dbReference>
<dbReference type="SUPFAM" id="SSF90123">
    <property type="entry name" value="ABC transporter transmembrane region"/>
    <property type="match status" value="1"/>
</dbReference>
<evidence type="ECO:0000256" key="6">
    <source>
        <dbReference type="ARBA" id="ARBA00023136"/>
    </source>
</evidence>
<evidence type="ECO:0000256" key="1">
    <source>
        <dbReference type="ARBA" id="ARBA00004651"/>
    </source>
</evidence>
<keyword evidence="6 7" id="KW-0472">Membrane</keyword>
<gene>
    <name evidence="9" type="ORF">BN13_10011</name>
</gene>
<dbReference type="RefSeq" id="WP_048543431.1">
    <property type="nucleotide sequence ID" value="NZ_HF571038.1"/>
</dbReference>
<dbReference type="InterPro" id="IPR027417">
    <property type="entry name" value="P-loop_NTPase"/>
</dbReference>
<evidence type="ECO:0000313" key="9">
    <source>
        <dbReference type="EMBL" id="CCI51273.1"/>
    </source>
</evidence>
<evidence type="ECO:0000313" key="10">
    <source>
        <dbReference type="Proteomes" id="UP000035720"/>
    </source>
</evidence>
<dbReference type="Proteomes" id="UP000035720">
    <property type="component" value="Unassembled WGS sequence"/>
</dbReference>
<dbReference type="GO" id="GO:0045454">
    <property type="term" value="P:cell redox homeostasis"/>
    <property type="evidence" value="ECO:0007669"/>
    <property type="project" value="InterPro"/>
</dbReference>
<dbReference type="InterPro" id="IPR017871">
    <property type="entry name" value="ABC_transporter-like_CS"/>
</dbReference>
<evidence type="ECO:0000256" key="3">
    <source>
        <dbReference type="ARBA" id="ARBA00022741"/>
    </source>
</evidence>
<protein>
    <submittedName>
        <fullName evidence="9">Putative ABC transporter ATP-binding protein</fullName>
    </submittedName>
</protein>
<dbReference type="SUPFAM" id="SSF52540">
    <property type="entry name" value="P-loop containing nucleoside triphosphate hydrolases"/>
    <property type="match status" value="1"/>
</dbReference>
<sequence>MTGPDLSTGRLTRPLLLAGIIGGLALASGVALTVTSGWLIVKASEMPVILTLMTAIVGVRAFGMARPAFRYWERLRTHDAALADLARRRVQTYAALIPLTPARLGQRGRADLLTGVVDDLDDIVGAQIRVTVPAVSTLVAWGITSAVTTAFDARVGLVVIALGLAVLAISLVAVRVETRGQVELGDARADVTRIADTLTAQAGEIAAIGAGPDLIAELDVRQANWRALVLRQARGRALAAGAILVAVGGAVAIVALLLEGSTRHTPAVNAMLVLAPVAVADALTPLAEAARALARSRGSARRLARVLSQVPAVAEPSGVASPDTGQGLELRGISARWSPERPVALRPLDLDLPPGTHLAVSGPNGCGKSTLLAVLARHLDPEAGTYRVGNDGVGRRDVLSEPLPAARGRIAIVDDTPHVFASTLRENLRFARDDADDTDLIAALEAAGLGTWVTGLPDGLETRLGVGGRGISGGERARLGLARALLSERPVILLDEPVAHLDSATARAVIADLVASSPDRTLVMVSHREDGRDGFARTLRLTG</sequence>
<keyword evidence="2 7" id="KW-0812">Transmembrane</keyword>
<keyword evidence="10" id="KW-1185">Reference proteome</keyword>
<evidence type="ECO:0000256" key="2">
    <source>
        <dbReference type="ARBA" id="ARBA00022692"/>
    </source>
</evidence>
<feature type="transmembrane region" description="Helical" evidence="7">
    <location>
        <begin position="237"/>
        <end position="258"/>
    </location>
</feature>
<reference evidence="9 10" key="1">
    <citation type="journal article" date="2013" name="ISME J.">
        <title>A metabolic model for members of the genus Tetrasphaera involved in enhanced biological phosphorus removal.</title>
        <authorList>
            <person name="Kristiansen R."/>
            <person name="Nguyen H.T.T."/>
            <person name="Saunders A.M."/>
            <person name="Nielsen J.L."/>
            <person name="Wimmer R."/>
            <person name="Le V.Q."/>
            <person name="McIlroy S.J."/>
            <person name="Petrovski S."/>
            <person name="Seviour R.J."/>
            <person name="Calteau A."/>
            <person name="Nielsen K.L."/>
            <person name="Nielsen P.H."/>
        </authorList>
    </citation>
    <scope>NUCLEOTIDE SEQUENCE [LARGE SCALE GENOMIC DNA]</scope>
    <source>
        <strain evidence="9 10">Ben 74</strain>
    </source>
</reference>
<evidence type="ECO:0000256" key="4">
    <source>
        <dbReference type="ARBA" id="ARBA00022840"/>
    </source>
</evidence>
<evidence type="ECO:0000256" key="5">
    <source>
        <dbReference type="ARBA" id="ARBA00022989"/>
    </source>
</evidence>